<dbReference type="InterPro" id="IPR016032">
    <property type="entry name" value="Sig_transdc_resp-reg_C-effctor"/>
</dbReference>
<keyword evidence="6" id="KW-1185">Reference proteome</keyword>
<dbReference type="SUPFAM" id="SSF46894">
    <property type="entry name" value="C-terminal effector domain of the bipartite response regulators"/>
    <property type="match status" value="1"/>
</dbReference>
<dbReference type="RefSeq" id="WP_245681021.1">
    <property type="nucleotide sequence ID" value="NZ_FNAD01000013.1"/>
</dbReference>
<evidence type="ECO:0000259" key="4">
    <source>
        <dbReference type="PROSITE" id="PS50043"/>
    </source>
</evidence>
<dbReference type="STRING" id="58114.SAMN05216270_11325"/>
<dbReference type="Pfam" id="PF00196">
    <property type="entry name" value="GerE"/>
    <property type="match status" value="1"/>
</dbReference>
<reference evidence="6" key="1">
    <citation type="submission" date="2016-10" db="EMBL/GenBank/DDBJ databases">
        <authorList>
            <person name="Varghese N."/>
            <person name="Submissions S."/>
        </authorList>
    </citation>
    <scope>NUCLEOTIDE SEQUENCE [LARGE SCALE GENOMIC DNA]</scope>
    <source>
        <strain evidence="6">CGMCC 4.3516</strain>
    </source>
</reference>
<dbReference type="PANTHER" id="PTHR44688">
    <property type="entry name" value="DNA-BINDING TRANSCRIPTIONAL ACTIVATOR DEVR_DOSR"/>
    <property type="match status" value="1"/>
</dbReference>
<keyword evidence="1" id="KW-0805">Transcription regulation</keyword>
<keyword evidence="2 5" id="KW-0238">DNA-binding</keyword>
<proteinExistence type="predicted"/>
<accession>A0A1G7AAA4</accession>
<gene>
    <name evidence="5" type="ORF">SAMN05216270_11325</name>
</gene>
<dbReference type="Proteomes" id="UP000198949">
    <property type="component" value="Unassembled WGS sequence"/>
</dbReference>
<dbReference type="PROSITE" id="PS50043">
    <property type="entry name" value="HTH_LUXR_2"/>
    <property type="match status" value="1"/>
</dbReference>
<evidence type="ECO:0000313" key="5">
    <source>
        <dbReference type="EMBL" id="SDE11690.1"/>
    </source>
</evidence>
<dbReference type="PANTHER" id="PTHR44688:SF16">
    <property type="entry name" value="DNA-BINDING TRANSCRIPTIONAL ACTIVATOR DEVR_DOSR"/>
    <property type="match status" value="1"/>
</dbReference>
<dbReference type="SMART" id="SM00421">
    <property type="entry name" value="HTH_LUXR"/>
    <property type="match status" value="1"/>
</dbReference>
<evidence type="ECO:0000256" key="2">
    <source>
        <dbReference type="ARBA" id="ARBA00023125"/>
    </source>
</evidence>
<dbReference type="GO" id="GO:0006355">
    <property type="term" value="P:regulation of DNA-templated transcription"/>
    <property type="evidence" value="ECO:0007669"/>
    <property type="project" value="InterPro"/>
</dbReference>
<dbReference type="AlphaFoldDB" id="A0A1G7AAA4"/>
<dbReference type="SUPFAM" id="SSF52172">
    <property type="entry name" value="CheY-like"/>
    <property type="match status" value="1"/>
</dbReference>
<evidence type="ECO:0000313" key="6">
    <source>
        <dbReference type="Proteomes" id="UP000198949"/>
    </source>
</evidence>
<dbReference type="InterPro" id="IPR000792">
    <property type="entry name" value="Tscrpt_reg_LuxR_C"/>
</dbReference>
<dbReference type="GO" id="GO:0003677">
    <property type="term" value="F:DNA binding"/>
    <property type="evidence" value="ECO:0007669"/>
    <property type="project" value="UniProtKB-KW"/>
</dbReference>
<organism evidence="5 6">
    <name type="scientific">Glycomyces harbinensis</name>
    <dbReference type="NCBI Taxonomy" id="58114"/>
    <lineage>
        <taxon>Bacteria</taxon>
        <taxon>Bacillati</taxon>
        <taxon>Actinomycetota</taxon>
        <taxon>Actinomycetes</taxon>
        <taxon>Glycomycetales</taxon>
        <taxon>Glycomycetaceae</taxon>
        <taxon>Glycomyces</taxon>
    </lineage>
</organism>
<dbReference type="InterPro" id="IPR011006">
    <property type="entry name" value="CheY-like_superfamily"/>
</dbReference>
<feature type="domain" description="HTH luxR-type" evidence="4">
    <location>
        <begin position="148"/>
        <end position="213"/>
    </location>
</feature>
<dbReference type="PRINTS" id="PR00038">
    <property type="entry name" value="HTHLUXR"/>
</dbReference>
<name>A0A1G7AAA4_9ACTN</name>
<dbReference type="Gene3D" id="3.40.50.2300">
    <property type="match status" value="1"/>
</dbReference>
<dbReference type="EMBL" id="FNAD01000013">
    <property type="protein sequence ID" value="SDE11690.1"/>
    <property type="molecule type" value="Genomic_DNA"/>
</dbReference>
<keyword evidence="3" id="KW-0804">Transcription</keyword>
<sequence>MHSYEEGLVAVRTMIVGLSTEAARDRIGACAEFMGVSRSVATVADLPQLLEAHRRSPADLVVADLAFIGTDPVVFTDAVHAHCEYTEVVLTGPISPFTASRAIASGIGALICGPGSEPDQLTASVARSIILTFPGAVRAAAAIPLQASRARGDRLSAREVQVLRAMSEGKSNSQIATELFLSIDTVKCHAKRLFRKLGVHDRAHAVAEALRSRLIC</sequence>
<dbReference type="PROSITE" id="PS00622">
    <property type="entry name" value="HTH_LUXR_1"/>
    <property type="match status" value="1"/>
</dbReference>
<evidence type="ECO:0000256" key="3">
    <source>
        <dbReference type="ARBA" id="ARBA00023163"/>
    </source>
</evidence>
<protein>
    <submittedName>
        <fullName evidence="5">DNA-binding response regulator, NarL/FixJ family, contains REC and HTH domains</fullName>
    </submittedName>
</protein>
<evidence type="ECO:0000256" key="1">
    <source>
        <dbReference type="ARBA" id="ARBA00023015"/>
    </source>
</evidence>
<dbReference type="CDD" id="cd06170">
    <property type="entry name" value="LuxR_C_like"/>
    <property type="match status" value="1"/>
</dbReference>